<evidence type="ECO:0000313" key="3">
    <source>
        <dbReference type="EMBL" id="GLR17032.1"/>
    </source>
</evidence>
<feature type="compositionally biased region" description="Basic residues" evidence="1">
    <location>
        <begin position="162"/>
        <end position="171"/>
    </location>
</feature>
<reference evidence="3" key="1">
    <citation type="journal article" date="2014" name="Int. J. Syst. Evol. Microbiol.">
        <title>Complete genome sequence of Corynebacterium casei LMG S-19264T (=DSM 44701T), isolated from a smear-ripened cheese.</title>
        <authorList>
            <consortium name="US DOE Joint Genome Institute (JGI-PGF)"/>
            <person name="Walter F."/>
            <person name="Albersmeier A."/>
            <person name="Kalinowski J."/>
            <person name="Ruckert C."/>
        </authorList>
    </citation>
    <scope>NUCLEOTIDE SEQUENCE</scope>
    <source>
        <strain evidence="3">NBRC 108769</strain>
    </source>
</reference>
<proteinExistence type="predicted"/>
<feature type="chain" id="PRO_5041242975" evidence="2">
    <location>
        <begin position="22"/>
        <end position="171"/>
    </location>
</feature>
<keyword evidence="4" id="KW-1185">Reference proteome</keyword>
<sequence length="171" mass="19645">MKTLLLFTFLALTVGFSNVQAQNEENIDKYITAIVASDTILDGNAFEFKIIIRNLQGDFTPPTFSNFDIVGGPNMSTSMQYVNGNMFRESTYTYFLKARNLGEQYIEESYLKLAQEDMETEPISVYILDNPEQIRKDYRVSSKTESPLIFPFGKQGEPELKKKPKRKLKKI</sequence>
<organism evidence="3 4">
    <name type="scientific">Portibacter lacus</name>
    <dbReference type="NCBI Taxonomy" id="1099794"/>
    <lineage>
        <taxon>Bacteria</taxon>
        <taxon>Pseudomonadati</taxon>
        <taxon>Bacteroidota</taxon>
        <taxon>Saprospiria</taxon>
        <taxon>Saprospirales</taxon>
        <taxon>Haliscomenobacteraceae</taxon>
        <taxon>Portibacter</taxon>
    </lineage>
</organism>
<name>A0AA37SPE6_9BACT</name>
<evidence type="ECO:0000256" key="1">
    <source>
        <dbReference type="SAM" id="MobiDB-lite"/>
    </source>
</evidence>
<comment type="caution">
    <text evidence="3">The sequence shown here is derived from an EMBL/GenBank/DDBJ whole genome shotgun (WGS) entry which is preliminary data.</text>
</comment>
<dbReference type="AlphaFoldDB" id="A0AA37SPE6"/>
<dbReference type="InterPro" id="IPR025738">
    <property type="entry name" value="BatD"/>
</dbReference>
<gene>
    <name evidence="3" type="ORF">GCM10007940_16470</name>
</gene>
<keyword evidence="2" id="KW-0732">Signal</keyword>
<feature type="signal peptide" evidence="2">
    <location>
        <begin position="1"/>
        <end position="21"/>
    </location>
</feature>
<dbReference type="EMBL" id="BSOH01000007">
    <property type="protein sequence ID" value="GLR17032.1"/>
    <property type="molecule type" value="Genomic_DNA"/>
</dbReference>
<evidence type="ECO:0000256" key="2">
    <source>
        <dbReference type="SAM" id="SignalP"/>
    </source>
</evidence>
<protein>
    <submittedName>
        <fullName evidence="3">Uncharacterized protein</fullName>
    </submittedName>
</protein>
<dbReference type="Pfam" id="PF13584">
    <property type="entry name" value="BatD"/>
    <property type="match status" value="1"/>
</dbReference>
<reference evidence="3" key="2">
    <citation type="submission" date="2023-01" db="EMBL/GenBank/DDBJ databases">
        <title>Draft genome sequence of Portibacter lacus strain NBRC 108769.</title>
        <authorList>
            <person name="Sun Q."/>
            <person name="Mori K."/>
        </authorList>
    </citation>
    <scope>NUCLEOTIDE SEQUENCE</scope>
    <source>
        <strain evidence="3">NBRC 108769</strain>
    </source>
</reference>
<evidence type="ECO:0000313" key="4">
    <source>
        <dbReference type="Proteomes" id="UP001156666"/>
    </source>
</evidence>
<feature type="region of interest" description="Disordered" evidence="1">
    <location>
        <begin position="143"/>
        <end position="171"/>
    </location>
</feature>
<accession>A0AA37SPE6</accession>
<dbReference type="Proteomes" id="UP001156666">
    <property type="component" value="Unassembled WGS sequence"/>
</dbReference>
<dbReference type="RefSeq" id="WP_235290789.1">
    <property type="nucleotide sequence ID" value="NZ_BSOH01000007.1"/>
</dbReference>